<accession>A0ABX4KPV5</accession>
<dbReference type="EMBL" id="LAHC01000031">
    <property type="protein sequence ID" value="PHJ97093.1"/>
    <property type="molecule type" value="Genomic_DNA"/>
</dbReference>
<gene>
    <name evidence="1" type="ORF">VF04_13625</name>
</gene>
<organism evidence="1 2">
    <name type="scientific">Nostoc linckia z7</name>
    <dbReference type="NCBI Taxonomy" id="1628745"/>
    <lineage>
        <taxon>Bacteria</taxon>
        <taxon>Bacillati</taxon>
        <taxon>Cyanobacteriota</taxon>
        <taxon>Cyanophyceae</taxon>
        <taxon>Nostocales</taxon>
        <taxon>Nostocaceae</taxon>
        <taxon>Nostoc</taxon>
    </lineage>
</organism>
<reference evidence="1 2" key="1">
    <citation type="submission" date="2015-02" db="EMBL/GenBank/DDBJ databases">
        <title>Nostoc linckia genome annotation.</title>
        <authorList>
            <person name="Zhou Z."/>
        </authorList>
    </citation>
    <scope>NUCLEOTIDE SEQUENCE [LARGE SCALE GENOMIC DNA]</scope>
    <source>
        <strain evidence="2">z7</strain>
    </source>
</reference>
<proteinExistence type="predicted"/>
<protein>
    <submittedName>
        <fullName evidence="1">Uncharacterized protein</fullName>
    </submittedName>
</protein>
<sequence length="64" mass="7623">MFYIQLKGRRWNKPKSPINKAASTCKPSQVEARNEKNSKFVLLQTTEYIRNIQQIYYLEFPLLS</sequence>
<keyword evidence="2" id="KW-1185">Reference proteome</keyword>
<evidence type="ECO:0000313" key="2">
    <source>
        <dbReference type="Proteomes" id="UP000222523"/>
    </source>
</evidence>
<name>A0ABX4KPV5_NOSLI</name>
<dbReference type="Proteomes" id="UP000222523">
    <property type="component" value="Unassembled WGS sequence"/>
</dbReference>
<comment type="caution">
    <text evidence="1">The sequence shown here is derived from an EMBL/GenBank/DDBJ whole genome shotgun (WGS) entry which is preliminary data.</text>
</comment>
<evidence type="ECO:0000313" key="1">
    <source>
        <dbReference type="EMBL" id="PHJ97093.1"/>
    </source>
</evidence>